<dbReference type="GO" id="GO:0010041">
    <property type="term" value="P:response to iron(III) ion"/>
    <property type="evidence" value="ECO:0007669"/>
    <property type="project" value="TreeGrafter"/>
</dbReference>
<proteinExistence type="predicted"/>
<feature type="transmembrane region" description="Helical" evidence="8">
    <location>
        <begin position="326"/>
        <end position="343"/>
    </location>
</feature>
<feature type="transmembrane region" description="Helical" evidence="8">
    <location>
        <begin position="143"/>
        <end position="161"/>
    </location>
</feature>
<keyword evidence="3" id="KW-0328">Glycosyltransferase</keyword>
<feature type="domain" description="Glycosyltransferase RgtA/B/C/D-like" evidence="9">
    <location>
        <begin position="108"/>
        <end position="254"/>
    </location>
</feature>
<evidence type="ECO:0000256" key="5">
    <source>
        <dbReference type="ARBA" id="ARBA00022692"/>
    </source>
</evidence>
<comment type="caution">
    <text evidence="11">The sequence shown here is derived from an EMBL/GenBank/DDBJ whole genome shotgun (WGS) entry which is preliminary data.</text>
</comment>
<evidence type="ECO:0000256" key="3">
    <source>
        <dbReference type="ARBA" id="ARBA00022676"/>
    </source>
</evidence>
<dbReference type="GO" id="GO:0009103">
    <property type="term" value="P:lipopolysaccharide biosynthetic process"/>
    <property type="evidence" value="ECO:0007669"/>
    <property type="project" value="UniProtKB-ARBA"/>
</dbReference>
<feature type="transmembrane region" description="Helical" evidence="8">
    <location>
        <begin position="12"/>
        <end position="32"/>
    </location>
</feature>
<dbReference type="InterPro" id="IPR050297">
    <property type="entry name" value="LipidA_mod_glycosyltrf_83"/>
</dbReference>
<evidence type="ECO:0000256" key="6">
    <source>
        <dbReference type="ARBA" id="ARBA00022989"/>
    </source>
</evidence>
<feature type="transmembrane region" description="Helical" evidence="8">
    <location>
        <begin position="112"/>
        <end position="131"/>
    </location>
</feature>
<reference evidence="11 12" key="2">
    <citation type="journal article" date="2018" name="J. Invertebr. Pathol.">
        <title>'Candidatus Aquirickettsiella gammari' (Gammaproteobacteria: Legionellales: Coxiellaceae): A bacterial pathogen of the freshwater crustacean Gammarus fossarum (Malacostraca: Amphipoda).</title>
        <authorList>
            <person name="Bojko J."/>
            <person name="Dunn A.M."/>
            <person name="Stebbing P.D."/>
            <person name="van Aerle R."/>
            <person name="Bacela-Spychalska K."/>
            <person name="Bean T.P."/>
            <person name="Urrutia A."/>
            <person name="Stentiford G.D."/>
        </authorList>
    </citation>
    <scope>NUCLEOTIDE SEQUENCE [LARGE SCALE GENOMIC DNA]</scope>
    <source>
        <strain evidence="11">RA15029</strain>
    </source>
</reference>
<dbReference type="AlphaFoldDB" id="A0A370CG19"/>
<dbReference type="InterPro" id="IPR040845">
    <property type="entry name" value="Arnt_C"/>
</dbReference>
<keyword evidence="6 8" id="KW-1133">Transmembrane helix</keyword>
<dbReference type="Pfam" id="PF18583">
    <property type="entry name" value="Arnt_C"/>
    <property type="match status" value="1"/>
</dbReference>
<keyword evidence="12" id="KW-1185">Reference proteome</keyword>
<dbReference type="InterPro" id="IPR038731">
    <property type="entry name" value="RgtA/B/C-like"/>
</dbReference>
<feature type="transmembrane region" description="Helical" evidence="8">
    <location>
        <begin position="289"/>
        <end position="314"/>
    </location>
</feature>
<keyword evidence="7 8" id="KW-0472">Membrane</keyword>
<evidence type="ECO:0000256" key="2">
    <source>
        <dbReference type="ARBA" id="ARBA00022475"/>
    </source>
</evidence>
<evidence type="ECO:0000313" key="11">
    <source>
        <dbReference type="EMBL" id="RDH39895.1"/>
    </source>
</evidence>
<dbReference type="EMBL" id="NMOS02000028">
    <property type="protein sequence ID" value="RDH39895.1"/>
    <property type="molecule type" value="Genomic_DNA"/>
</dbReference>
<dbReference type="PANTHER" id="PTHR33908">
    <property type="entry name" value="MANNOSYLTRANSFERASE YKCB-RELATED"/>
    <property type="match status" value="1"/>
</dbReference>
<protein>
    <submittedName>
        <fullName evidence="11">Glycosyltransferase family 39 protein</fullName>
    </submittedName>
</protein>
<dbReference type="PANTHER" id="PTHR33908:SF3">
    <property type="entry name" value="UNDECAPRENYL PHOSPHATE-ALPHA-4-AMINO-4-DEOXY-L-ARABINOSE ARABINOSYL TRANSFERASE"/>
    <property type="match status" value="1"/>
</dbReference>
<keyword evidence="5 8" id="KW-0812">Transmembrane</keyword>
<feature type="transmembrane region" description="Helical" evidence="8">
    <location>
        <begin position="411"/>
        <end position="434"/>
    </location>
</feature>
<keyword evidence="2" id="KW-1003">Cell membrane</keyword>
<dbReference type="GO" id="GO:0016763">
    <property type="term" value="F:pentosyltransferase activity"/>
    <property type="evidence" value="ECO:0007669"/>
    <property type="project" value="TreeGrafter"/>
</dbReference>
<evidence type="ECO:0000259" key="9">
    <source>
        <dbReference type="Pfam" id="PF13231"/>
    </source>
</evidence>
<feature type="transmembrane region" description="Helical" evidence="8">
    <location>
        <begin position="440"/>
        <end position="460"/>
    </location>
</feature>
<feature type="transmembrane region" description="Helical" evidence="8">
    <location>
        <begin position="198"/>
        <end position="225"/>
    </location>
</feature>
<reference evidence="11 12" key="1">
    <citation type="journal article" date="2017" name="Int. J. Syst. Evol. Microbiol.">
        <title>Aquarickettsiella crustaci n. gen. n. sp. (Gammaproteobacteria: Legionellales: Coxiellaceae); a bacterial pathogen of the freshwater crustacean: Gammarus fossarum (Malacostraca: Amphipoda).</title>
        <authorList>
            <person name="Bojko J."/>
            <person name="Dunn A.M."/>
            <person name="Stebbing P.D."/>
            <person name="Van Aerle R."/>
            <person name="Bacela-Spychalska K."/>
            <person name="Bean T.P."/>
            <person name="Stentiford G.D."/>
        </authorList>
    </citation>
    <scope>NUCLEOTIDE SEQUENCE [LARGE SCALE GENOMIC DNA]</scope>
    <source>
        <strain evidence="11">RA15029</strain>
    </source>
</reference>
<organism evidence="11 12">
    <name type="scientific">Candidatus Aquirickettsiella gammari</name>
    <dbReference type="NCBI Taxonomy" id="2016198"/>
    <lineage>
        <taxon>Bacteria</taxon>
        <taxon>Pseudomonadati</taxon>
        <taxon>Pseudomonadota</taxon>
        <taxon>Gammaproteobacteria</taxon>
        <taxon>Legionellales</taxon>
        <taxon>Coxiellaceae</taxon>
        <taxon>Candidatus Aquirickettsiella</taxon>
    </lineage>
</organism>
<feature type="transmembrane region" description="Helical" evidence="8">
    <location>
        <begin position="348"/>
        <end position="367"/>
    </location>
</feature>
<feature type="transmembrane region" description="Helical" evidence="8">
    <location>
        <begin position="237"/>
        <end position="257"/>
    </location>
</feature>
<sequence length="582" mass="66777">MSSIQDKSSKGSWYFDVILLTVGIALVFGLFLGTRPLSVPDEARYAEIPREMLVLHDFVTPHLNGVKYFEKPPLFYWLQAGSIKQLNPIIVQAESTLTETKRESYVGSISEWAVRLPNALVALLGCLLVYAAGRLLFERRAGLLSAIILASSLLYFVLARMVTLDMTLSFCLSASLLAFLVAINGPPGLGRRFLLYSAYSFSALAVLTKGLVGLLFPTMIIGLWILLTNQWRLLKQLYLPSGFLLFLLIVLPWHILVQLKNPEFFQFYFIEQQFLRYSTLIAQRYEPNWFFIPIFIAGFLPWVGFLVQAIFTHFPRNWQQFKEKNNYIFLLLWAGLIFIFFSFSQSKLIPYILPIFPALSLLTGHYFSTHWQRSWNLRWGYLSIPFIWLCLGMIGIVSLSNDASTRVAEIARPFVIIGYSIFLLNSVVASLYSIWNKPKIAFSVLALGSVISFVVFAISVPPLDTRSIKPLAQALKPLLRPEDKIVSYRDYYQDLPFYLNRRVLTVNVSGELSFGMQHQDTRAWMLRDARFWPIWNSTQQVYMVTTIETYQQLKKTKNLVYLIAKTPQNVLLSNHPLSKKIN</sequence>
<evidence type="ECO:0000313" key="12">
    <source>
        <dbReference type="Proteomes" id="UP000226429"/>
    </source>
</evidence>
<evidence type="ECO:0000256" key="8">
    <source>
        <dbReference type="SAM" id="Phobius"/>
    </source>
</evidence>
<accession>A0A370CG19</accession>
<comment type="subcellular location">
    <subcellularLocation>
        <location evidence="1">Cell membrane</location>
        <topology evidence="1">Multi-pass membrane protein</topology>
    </subcellularLocation>
</comment>
<feature type="transmembrane region" description="Helical" evidence="8">
    <location>
        <begin position="379"/>
        <end position="399"/>
    </location>
</feature>
<evidence type="ECO:0000259" key="10">
    <source>
        <dbReference type="Pfam" id="PF18583"/>
    </source>
</evidence>
<evidence type="ECO:0000256" key="7">
    <source>
        <dbReference type="ARBA" id="ARBA00023136"/>
    </source>
</evidence>
<dbReference type="GO" id="GO:0005886">
    <property type="term" value="C:plasma membrane"/>
    <property type="evidence" value="ECO:0007669"/>
    <property type="project" value="UniProtKB-SubCell"/>
</dbReference>
<gene>
    <name evidence="11" type="ORF">CFE62_006625</name>
</gene>
<dbReference type="Proteomes" id="UP000226429">
    <property type="component" value="Unassembled WGS sequence"/>
</dbReference>
<name>A0A370CG19_9COXI</name>
<keyword evidence="4" id="KW-0808">Transferase</keyword>
<evidence type="ECO:0000256" key="1">
    <source>
        <dbReference type="ARBA" id="ARBA00004651"/>
    </source>
</evidence>
<feature type="domain" description="Aminoarabinose transferase C-terminal" evidence="10">
    <location>
        <begin position="471"/>
        <end position="574"/>
    </location>
</feature>
<dbReference type="Pfam" id="PF13231">
    <property type="entry name" value="PMT_2"/>
    <property type="match status" value="1"/>
</dbReference>
<evidence type="ECO:0000256" key="4">
    <source>
        <dbReference type="ARBA" id="ARBA00022679"/>
    </source>
</evidence>